<keyword evidence="1" id="KW-0732">Signal</keyword>
<dbReference type="Gene3D" id="3.40.710.10">
    <property type="entry name" value="DD-peptidase/beta-lactamase superfamily"/>
    <property type="match status" value="1"/>
</dbReference>
<proteinExistence type="predicted"/>
<feature type="domain" description="Beta-lactamase-related" evidence="2">
    <location>
        <begin position="62"/>
        <end position="320"/>
    </location>
</feature>
<comment type="caution">
    <text evidence="3">The sequence shown here is derived from an EMBL/GenBank/DDBJ whole genome shotgun (WGS) entry which is preliminary data.</text>
</comment>
<dbReference type="InterPro" id="IPR012338">
    <property type="entry name" value="Beta-lactam/transpept-like"/>
</dbReference>
<gene>
    <name evidence="3" type="ORF">FRY97_06965</name>
</gene>
<accession>A0A5C6RQC1</accession>
<evidence type="ECO:0000313" key="3">
    <source>
        <dbReference type="EMBL" id="TXB64433.1"/>
    </source>
</evidence>
<dbReference type="SUPFAM" id="SSF56601">
    <property type="entry name" value="beta-lactamase/transpeptidase-like"/>
    <property type="match status" value="1"/>
</dbReference>
<organism evidence="3 4">
    <name type="scientific">Phaeodactylibacter luteus</name>
    <dbReference type="NCBI Taxonomy" id="1564516"/>
    <lineage>
        <taxon>Bacteria</taxon>
        <taxon>Pseudomonadati</taxon>
        <taxon>Bacteroidota</taxon>
        <taxon>Saprospiria</taxon>
        <taxon>Saprospirales</taxon>
        <taxon>Haliscomenobacteraceae</taxon>
        <taxon>Phaeodactylibacter</taxon>
    </lineage>
</organism>
<dbReference type="RefSeq" id="WP_147166728.1">
    <property type="nucleotide sequence ID" value="NZ_VOOR01000011.1"/>
</dbReference>
<feature type="chain" id="PRO_5022736171" evidence="1">
    <location>
        <begin position="22"/>
        <end position="435"/>
    </location>
</feature>
<dbReference type="InterPro" id="IPR001466">
    <property type="entry name" value="Beta-lactam-related"/>
</dbReference>
<dbReference type="AlphaFoldDB" id="A0A5C6RQC1"/>
<dbReference type="Proteomes" id="UP000321580">
    <property type="component" value="Unassembled WGS sequence"/>
</dbReference>
<dbReference type="PANTHER" id="PTHR43283:SF7">
    <property type="entry name" value="BETA-LACTAMASE-RELATED DOMAIN-CONTAINING PROTEIN"/>
    <property type="match status" value="1"/>
</dbReference>
<feature type="signal peptide" evidence="1">
    <location>
        <begin position="1"/>
        <end position="21"/>
    </location>
</feature>
<dbReference type="PANTHER" id="PTHR43283">
    <property type="entry name" value="BETA-LACTAMASE-RELATED"/>
    <property type="match status" value="1"/>
</dbReference>
<dbReference type="InterPro" id="IPR050789">
    <property type="entry name" value="Diverse_Enzym_Activities"/>
</dbReference>
<sequence>MRSTLLLLLCCTWLNATFAQAPLYFPPVEGPEWANIPQDSLGWCPEKVDSLLAFAESKGTKSLLILKDGRIALEAYFGSYTADSLWYWASAGKSLMGVMVGLAQEDGHLSIQQPVSDFMGEGWSSCPPEKEALIQVFHQITMTTGLDDSIEEDAASNCFEPECFQYLADAGERWAYHNAPYRFVQDVVEEATGLNLTLFTRLRLGNRIGMKGAWFNYIYFSTARDMARFGLFNLAEGRWGDDQVMTDTAYHAAMRQPAQPHNPAYGYLWWLNGQSSFLLPGLQATFPGPLIPEAPSDMYAALGANDQKIYIVPSQNLVVVRQGLDAGGIAPAASSFDNELWSRLSGLACNPVGAEQRLPHSNALRVYPNPATEFIQISSPAPITSTTLWTLEGRLAAQWGGQLLLPVGQIPDGLYLLQTTLSTGETMQQQIMIAH</sequence>
<evidence type="ECO:0000313" key="4">
    <source>
        <dbReference type="Proteomes" id="UP000321580"/>
    </source>
</evidence>
<keyword evidence="4" id="KW-1185">Reference proteome</keyword>
<dbReference type="EMBL" id="VOOR01000011">
    <property type="protein sequence ID" value="TXB64433.1"/>
    <property type="molecule type" value="Genomic_DNA"/>
</dbReference>
<evidence type="ECO:0000256" key="1">
    <source>
        <dbReference type="SAM" id="SignalP"/>
    </source>
</evidence>
<reference evidence="3 4" key="1">
    <citation type="submission" date="2019-08" db="EMBL/GenBank/DDBJ databases">
        <title>Genome of Phaeodactylibacter luteus.</title>
        <authorList>
            <person name="Bowman J.P."/>
        </authorList>
    </citation>
    <scope>NUCLEOTIDE SEQUENCE [LARGE SCALE GENOMIC DNA]</scope>
    <source>
        <strain evidence="3 4">KCTC 42180</strain>
    </source>
</reference>
<dbReference type="Pfam" id="PF00144">
    <property type="entry name" value="Beta-lactamase"/>
    <property type="match status" value="1"/>
</dbReference>
<dbReference type="OrthoDB" id="9773047at2"/>
<evidence type="ECO:0000259" key="2">
    <source>
        <dbReference type="Pfam" id="PF00144"/>
    </source>
</evidence>
<name>A0A5C6RQC1_9BACT</name>
<protein>
    <submittedName>
        <fullName evidence="3">Beta-lactamase family protein</fullName>
    </submittedName>
</protein>